<dbReference type="AlphaFoldDB" id="A0A9D4IVM0"/>
<dbReference type="EMBL" id="JAIWYP010000008">
    <property type="protein sequence ID" value="KAH3786544.1"/>
    <property type="molecule type" value="Genomic_DNA"/>
</dbReference>
<accession>A0A9D4IVM0</accession>
<feature type="compositionally biased region" description="Polar residues" evidence="1">
    <location>
        <begin position="127"/>
        <end position="138"/>
    </location>
</feature>
<feature type="region of interest" description="Disordered" evidence="1">
    <location>
        <begin position="1"/>
        <end position="33"/>
    </location>
</feature>
<evidence type="ECO:0000313" key="2">
    <source>
        <dbReference type="EMBL" id="KAH3786544.1"/>
    </source>
</evidence>
<proteinExistence type="predicted"/>
<keyword evidence="3" id="KW-1185">Reference proteome</keyword>
<dbReference type="Proteomes" id="UP000828390">
    <property type="component" value="Unassembled WGS sequence"/>
</dbReference>
<organism evidence="2 3">
    <name type="scientific">Dreissena polymorpha</name>
    <name type="common">Zebra mussel</name>
    <name type="synonym">Mytilus polymorpha</name>
    <dbReference type="NCBI Taxonomy" id="45954"/>
    <lineage>
        <taxon>Eukaryota</taxon>
        <taxon>Metazoa</taxon>
        <taxon>Spiralia</taxon>
        <taxon>Lophotrochozoa</taxon>
        <taxon>Mollusca</taxon>
        <taxon>Bivalvia</taxon>
        <taxon>Autobranchia</taxon>
        <taxon>Heteroconchia</taxon>
        <taxon>Euheterodonta</taxon>
        <taxon>Imparidentia</taxon>
        <taxon>Neoheterodontei</taxon>
        <taxon>Myida</taxon>
        <taxon>Dreissenoidea</taxon>
        <taxon>Dreissenidae</taxon>
        <taxon>Dreissena</taxon>
    </lineage>
</organism>
<feature type="compositionally biased region" description="Acidic residues" evidence="1">
    <location>
        <begin position="24"/>
        <end position="33"/>
    </location>
</feature>
<name>A0A9D4IVM0_DREPO</name>
<gene>
    <name evidence="2" type="ORF">DPMN_164651</name>
</gene>
<feature type="region of interest" description="Disordered" evidence="1">
    <location>
        <begin position="127"/>
        <end position="152"/>
    </location>
</feature>
<protein>
    <submittedName>
        <fullName evidence="2">Uncharacterized protein</fullName>
    </submittedName>
</protein>
<comment type="caution">
    <text evidence="2">The sequence shown here is derived from an EMBL/GenBank/DDBJ whole genome shotgun (WGS) entry which is preliminary data.</text>
</comment>
<evidence type="ECO:0000256" key="1">
    <source>
        <dbReference type="SAM" id="MobiDB-lite"/>
    </source>
</evidence>
<evidence type="ECO:0000313" key="3">
    <source>
        <dbReference type="Proteomes" id="UP000828390"/>
    </source>
</evidence>
<reference evidence="2" key="2">
    <citation type="submission" date="2020-11" db="EMBL/GenBank/DDBJ databases">
        <authorList>
            <person name="McCartney M.A."/>
            <person name="Auch B."/>
            <person name="Kono T."/>
            <person name="Mallez S."/>
            <person name="Becker A."/>
            <person name="Gohl D.M."/>
            <person name="Silverstein K.A.T."/>
            <person name="Koren S."/>
            <person name="Bechman K.B."/>
            <person name="Herman A."/>
            <person name="Abrahante J.E."/>
            <person name="Garbe J."/>
        </authorList>
    </citation>
    <scope>NUCLEOTIDE SEQUENCE</scope>
    <source>
        <strain evidence="2">Duluth1</strain>
        <tissue evidence="2">Whole animal</tissue>
    </source>
</reference>
<sequence>MSAKAETSGLRINRVSQHGKDAESETDGDDADQSDLCCVCCWSSPPQLKDIHTLVIIKWGQCDKCYQMIWNEQLQIQNNTRPVTKNIEVHEIADASGKENVPLNSRNVEEHRPDAVVIEINNISQQQRMSSAASGSNRTTPSPSSTPKRVLQHDNVAPPGLAIPTGPVNLFRRPGADRGWVGGGWSGPKLSTIKSLQEVSELLHRRLVTSTLQGEFRNILELHVQQQLAATGTDGQRVEQFIRSIPQTQPHQHNDFSNLGIPVQGENNWDNISVTSISASAVPYTQVTVSCIFRMGCALLTGNC</sequence>
<reference evidence="2" key="1">
    <citation type="journal article" date="2019" name="bioRxiv">
        <title>The Genome of the Zebra Mussel, Dreissena polymorpha: A Resource for Invasive Species Research.</title>
        <authorList>
            <person name="McCartney M.A."/>
            <person name="Auch B."/>
            <person name="Kono T."/>
            <person name="Mallez S."/>
            <person name="Zhang Y."/>
            <person name="Obille A."/>
            <person name="Becker A."/>
            <person name="Abrahante J.E."/>
            <person name="Garbe J."/>
            <person name="Badalamenti J.P."/>
            <person name="Herman A."/>
            <person name="Mangelson H."/>
            <person name="Liachko I."/>
            <person name="Sullivan S."/>
            <person name="Sone E.D."/>
            <person name="Koren S."/>
            <person name="Silverstein K.A.T."/>
            <person name="Beckman K.B."/>
            <person name="Gohl D.M."/>
        </authorList>
    </citation>
    <scope>NUCLEOTIDE SEQUENCE</scope>
    <source>
        <strain evidence="2">Duluth1</strain>
        <tissue evidence="2">Whole animal</tissue>
    </source>
</reference>